<proteinExistence type="predicted"/>
<dbReference type="AlphaFoldDB" id="A0A9N9FWJ9"/>
<accession>A0A9N9FWJ9</accession>
<keyword evidence="2" id="KW-1185">Reference proteome</keyword>
<protein>
    <submittedName>
        <fullName evidence="1">6503_t:CDS:1</fullName>
    </submittedName>
</protein>
<gene>
    <name evidence="1" type="ORF">ALEPTO_LOCUS6421</name>
</gene>
<comment type="caution">
    <text evidence="1">The sequence shown here is derived from an EMBL/GenBank/DDBJ whole genome shotgun (WGS) entry which is preliminary data.</text>
</comment>
<evidence type="ECO:0000313" key="2">
    <source>
        <dbReference type="Proteomes" id="UP000789508"/>
    </source>
</evidence>
<dbReference type="Proteomes" id="UP000789508">
    <property type="component" value="Unassembled WGS sequence"/>
</dbReference>
<sequence length="44" mass="5288">MAKLEVSAVLNFSTQQMKINFHSYKEFVDYLFLISLELVEYIRE</sequence>
<name>A0A9N9FWJ9_9GLOM</name>
<dbReference type="EMBL" id="CAJVPS010002213">
    <property type="protein sequence ID" value="CAG8562592.1"/>
    <property type="molecule type" value="Genomic_DNA"/>
</dbReference>
<organism evidence="1 2">
    <name type="scientific">Ambispora leptoticha</name>
    <dbReference type="NCBI Taxonomy" id="144679"/>
    <lineage>
        <taxon>Eukaryota</taxon>
        <taxon>Fungi</taxon>
        <taxon>Fungi incertae sedis</taxon>
        <taxon>Mucoromycota</taxon>
        <taxon>Glomeromycotina</taxon>
        <taxon>Glomeromycetes</taxon>
        <taxon>Archaeosporales</taxon>
        <taxon>Ambisporaceae</taxon>
        <taxon>Ambispora</taxon>
    </lineage>
</organism>
<reference evidence="1" key="1">
    <citation type="submission" date="2021-06" db="EMBL/GenBank/DDBJ databases">
        <authorList>
            <person name="Kallberg Y."/>
            <person name="Tangrot J."/>
            <person name="Rosling A."/>
        </authorList>
    </citation>
    <scope>NUCLEOTIDE SEQUENCE</scope>
    <source>
        <strain evidence="1">FL130A</strain>
    </source>
</reference>
<evidence type="ECO:0000313" key="1">
    <source>
        <dbReference type="EMBL" id="CAG8562592.1"/>
    </source>
</evidence>